<evidence type="ECO:0000256" key="4">
    <source>
        <dbReference type="ARBA" id="ARBA00022750"/>
    </source>
</evidence>
<organism evidence="11 12">
    <name type="scientific">Colocasia esculenta</name>
    <name type="common">Wild taro</name>
    <name type="synonym">Arum esculentum</name>
    <dbReference type="NCBI Taxonomy" id="4460"/>
    <lineage>
        <taxon>Eukaryota</taxon>
        <taxon>Viridiplantae</taxon>
        <taxon>Streptophyta</taxon>
        <taxon>Embryophyta</taxon>
        <taxon>Tracheophyta</taxon>
        <taxon>Spermatophyta</taxon>
        <taxon>Magnoliopsida</taxon>
        <taxon>Liliopsida</taxon>
        <taxon>Araceae</taxon>
        <taxon>Aroideae</taxon>
        <taxon>Colocasieae</taxon>
        <taxon>Colocasia</taxon>
    </lineage>
</organism>
<keyword evidence="3" id="KW-0732">Signal</keyword>
<dbReference type="FunFam" id="2.40.70.10:FF:000029">
    <property type="entry name" value="Aspartyl protease family protein"/>
    <property type="match status" value="1"/>
</dbReference>
<evidence type="ECO:0000313" key="11">
    <source>
        <dbReference type="EMBL" id="MQL85726.1"/>
    </source>
</evidence>
<dbReference type="InterPro" id="IPR032799">
    <property type="entry name" value="TAXi_C"/>
</dbReference>
<evidence type="ECO:0000259" key="10">
    <source>
        <dbReference type="PROSITE" id="PS51767"/>
    </source>
</evidence>
<dbReference type="GO" id="GO:0006508">
    <property type="term" value="P:proteolysis"/>
    <property type="evidence" value="ECO:0007669"/>
    <property type="project" value="UniProtKB-KW"/>
</dbReference>
<dbReference type="PROSITE" id="PS51767">
    <property type="entry name" value="PEPTIDASE_A1"/>
    <property type="match status" value="1"/>
</dbReference>
<dbReference type="GO" id="GO:0005576">
    <property type="term" value="C:extracellular region"/>
    <property type="evidence" value="ECO:0007669"/>
    <property type="project" value="TreeGrafter"/>
</dbReference>
<keyword evidence="12" id="KW-1185">Reference proteome</keyword>
<proteinExistence type="inferred from homology"/>
<protein>
    <recommendedName>
        <fullName evidence="10">Peptidase A1 domain-containing protein</fullName>
    </recommendedName>
</protein>
<dbReference type="CDD" id="cd05476">
    <property type="entry name" value="pepsin_A_like_plant"/>
    <property type="match status" value="1"/>
</dbReference>
<dbReference type="GO" id="GO:0004190">
    <property type="term" value="F:aspartic-type endopeptidase activity"/>
    <property type="evidence" value="ECO:0007669"/>
    <property type="project" value="UniProtKB-KW"/>
</dbReference>
<dbReference type="InterPro" id="IPR021109">
    <property type="entry name" value="Peptidase_aspartic_dom_sf"/>
</dbReference>
<dbReference type="PANTHER" id="PTHR47967:SF23">
    <property type="entry name" value="OS04G0448300 PROTEIN"/>
    <property type="match status" value="1"/>
</dbReference>
<accession>A0A843UTD8</accession>
<comment type="caution">
    <text evidence="11">The sequence shown here is derived from an EMBL/GenBank/DDBJ whole genome shotgun (WGS) entry which is preliminary data.</text>
</comment>
<dbReference type="InterPro" id="IPR051708">
    <property type="entry name" value="Plant_Aspart_Prot_A1"/>
</dbReference>
<dbReference type="EMBL" id="NMUH01000846">
    <property type="protein sequence ID" value="MQL85726.1"/>
    <property type="molecule type" value="Genomic_DNA"/>
</dbReference>
<keyword evidence="9" id="KW-0472">Membrane</keyword>
<sequence>MADQYTTALALRKLMIVVLMMVIVNAGATLPVASPAATDGIRLEMTRVDHIRGNFSKLEMLQRAVRRSRHRANTLVMRAVLAAGNGLGDEVQAPVHAGSGEFIMDLAIGTPPVPFPAILDTGSDLIWTQCKPCTQCYRQKTAIFDPSSSKSFSKLPCSSKLCRALPTSTCDSDCQYVYSYGDYSSTQGVLATETFTFGYTSSSSKKAVSVAGIGFGCSGSNEGKGFEQAAGLVGLGRGPLSLNSQLGVGKFSYCLTKLDDSSKKSPLLLGSVAKLSSGHAQSTPLLRSATQPSFYYLSLKGITVGATALSIPKDTFAFSDDGSGGLIIDSGTSITYLEKAAYGPLKKAFLSQVKLPVGNGSDVGLDLCFQLPEGGSSADGVEVPKLVLHLDGADMQLPAENYMILDGSSGQLCLMVMGSNGMSILGNFQQMNFHVLYDVEGGRLAFEPAHCDQL</sequence>
<dbReference type="InterPro" id="IPR033121">
    <property type="entry name" value="PEPTIDASE_A1"/>
</dbReference>
<dbReference type="AlphaFoldDB" id="A0A843UTD8"/>
<dbReference type="PROSITE" id="PS00141">
    <property type="entry name" value="ASP_PROTEASE"/>
    <property type="match status" value="2"/>
</dbReference>
<dbReference type="SUPFAM" id="SSF50630">
    <property type="entry name" value="Acid proteases"/>
    <property type="match status" value="1"/>
</dbReference>
<evidence type="ECO:0000256" key="1">
    <source>
        <dbReference type="ARBA" id="ARBA00007447"/>
    </source>
</evidence>
<keyword evidence="4 8" id="KW-0064">Aspartyl protease</keyword>
<evidence type="ECO:0000313" key="12">
    <source>
        <dbReference type="Proteomes" id="UP000652761"/>
    </source>
</evidence>
<dbReference type="OrthoDB" id="660550at2759"/>
<reference evidence="11" key="1">
    <citation type="submission" date="2017-07" db="EMBL/GenBank/DDBJ databases">
        <title>Taro Niue Genome Assembly and Annotation.</title>
        <authorList>
            <person name="Atibalentja N."/>
            <person name="Keating K."/>
            <person name="Fields C.J."/>
        </authorList>
    </citation>
    <scope>NUCLEOTIDE SEQUENCE</scope>
    <source>
        <strain evidence="11">Niue_2</strain>
        <tissue evidence="11">Leaf</tissue>
    </source>
</reference>
<evidence type="ECO:0000256" key="5">
    <source>
        <dbReference type="ARBA" id="ARBA00022801"/>
    </source>
</evidence>
<gene>
    <name evidence="11" type="ORF">Taro_018246</name>
</gene>
<dbReference type="InterPro" id="IPR032861">
    <property type="entry name" value="TAXi_N"/>
</dbReference>
<feature type="active site" evidence="7">
    <location>
        <position position="329"/>
    </location>
</feature>
<name>A0A843UTD8_COLES</name>
<evidence type="ECO:0000256" key="6">
    <source>
        <dbReference type="ARBA" id="ARBA00023180"/>
    </source>
</evidence>
<feature type="transmembrane region" description="Helical" evidence="9">
    <location>
        <begin position="14"/>
        <end position="33"/>
    </location>
</feature>
<dbReference type="Proteomes" id="UP000652761">
    <property type="component" value="Unassembled WGS sequence"/>
</dbReference>
<dbReference type="InterPro" id="IPR034161">
    <property type="entry name" value="Pepsin-like_plant"/>
</dbReference>
<evidence type="ECO:0000256" key="3">
    <source>
        <dbReference type="ARBA" id="ARBA00022729"/>
    </source>
</evidence>
<evidence type="ECO:0000256" key="7">
    <source>
        <dbReference type="PIRSR" id="PIRSR601461-1"/>
    </source>
</evidence>
<comment type="similarity">
    <text evidence="1 8">Belongs to the peptidase A1 family.</text>
</comment>
<evidence type="ECO:0000256" key="8">
    <source>
        <dbReference type="RuleBase" id="RU000454"/>
    </source>
</evidence>
<dbReference type="InterPro" id="IPR001969">
    <property type="entry name" value="Aspartic_peptidase_AS"/>
</dbReference>
<keyword evidence="9" id="KW-0812">Transmembrane</keyword>
<keyword evidence="6" id="KW-0325">Glycoprotein</keyword>
<dbReference type="FunFam" id="2.40.70.10:FF:000016">
    <property type="entry name" value="Probable aspartic protease At2g35615"/>
    <property type="match status" value="1"/>
</dbReference>
<dbReference type="Pfam" id="PF14541">
    <property type="entry name" value="TAXi_C"/>
    <property type="match status" value="1"/>
</dbReference>
<dbReference type="Gene3D" id="2.40.70.10">
    <property type="entry name" value="Acid Proteases"/>
    <property type="match status" value="2"/>
</dbReference>
<keyword evidence="2 8" id="KW-0645">Protease</keyword>
<keyword evidence="9" id="KW-1133">Transmembrane helix</keyword>
<dbReference type="Pfam" id="PF14543">
    <property type="entry name" value="TAXi_N"/>
    <property type="match status" value="1"/>
</dbReference>
<feature type="domain" description="Peptidase A1" evidence="10">
    <location>
        <begin position="102"/>
        <end position="447"/>
    </location>
</feature>
<dbReference type="InterPro" id="IPR001461">
    <property type="entry name" value="Aspartic_peptidase_A1"/>
</dbReference>
<evidence type="ECO:0000256" key="9">
    <source>
        <dbReference type="SAM" id="Phobius"/>
    </source>
</evidence>
<dbReference type="PANTHER" id="PTHR47967">
    <property type="entry name" value="OS07G0603500 PROTEIN-RELATED"/>
    <property type="match status" value="1"/>
</dbReference>
<feature type="active site" evidence="7">
    <location>
        <position position="120"/>
    </location>
</feature>
<dbReference type="PRINTS" id="PR00792">
    <property type="entry name" value="PEPSIN"/>
</dbReference>
<keyword evidence="5 8" id="KW-0378">Hydrolase</keyword>
<evidence type="ECO:0000256" key="2">
    <source>
        <dbReference type="ARBA" id="ARBA00022670"/>
    </source>
</evidence>